<evidence type="ECO:0000256" key="5">
    <source>
        <dbReference type="ARBA" id="ARBA00022821"/>
    </source>
</evidence>
<reference evidence="7 8" key="2">
    <citation type="submission" date="2024-10" db="EMBL/GenBank/DDBJ databases">
        <authorList>
            <person name="Ryan C."/>
        </authorList>
    </citation>
    <scope>NUCLEOTIDE SEQUENCE [LARGE SCALE GENOMIC DNA]</scope>
</reference>
<keyword evidence="8" id="KW-1185">Reference proteome</keyword>
<dbReference type="GO" id="GO:0006952">
    <property type="term" value="P:defense response"/>
    <property type="evidence" value="ECO:0007669"/>
    <property type="project" value="UniProtKB-KW"/>
</dbReference>
<dbReference type="PANTHER" id="PTHR33377">
    <property type="entry name" value="OS10G0134700 PROTEIN-RELATED"/>
    <property type="match status" value="1"/>
</dbReference>
<dbReference type="GO" id="GO:0000166">
    <property type="term" value="F:nucleotide binding"/>
    <property type="evidence" value="ECO:0007669"/>
    <property type="project" value="UniProtKB-KW"/>
</dbReference>
<protein>
    <recommendedName>
        <fullName evidence="6">Disease resistance N-terminal domain-containing protein</fullName>
    </recommendedName>
</protein>
<dbReference type="EMBL" id="OZ075129">
    <property type="protein sequence ID" value="CAL4964398.1"/>
    <property type="molecule type" value="Genomic_DNA"/>
</dbReference>
<dbReference type="SUPFAM" id="SSF52540">
    <property type="entry name" value="P-loop containing nucleoside triphosphate hydrolases"/>
    <property type="match status" value="1"/>
</dbReference>
<sequence>MDTVISAVVSDFISRFISFVVEKYQQADQGATRKISRLQRLLLRAGTVVEEADGRQVTNHGMLLQLKQLRESMYRGYYMLDTSGVRLPRPNGGVEVSQYKLQVQIMDNLEDMLDGLKEFLLVLMNCPPIVRQPYSTYLFMESCMFGRQLEKQHIVNFLLSPCSSLDVLPVIGPIYVGKSTLVEHACREEIVQRNFPEILRFSSDELRDLANDNGMGNQKKFGPSRGRSLIVVELVHQIDVDAWVKLYQSFCLGEDGSKIILISRMDRVSNLGTVQALKLTCLLHEEEYWYFFRVLAFGSANPYDHHPDLLASTGKEIAAELGGSLAMAGLITRVLRANLNAQFWGRVLGSMRKSIQTHIHVFGEHPWVTQSSKRYLTYLYGFSQDSPPIFCYNRYKTRSNMQGDTASMITTEDMFTARPVKCGEEFTFVTQSHVPPYYSYVSRWVVKEHKEVNNVGNKCLKRKRNWQKCLGT</sequence>
<dbReference type="Proteomes" id="UP001497457">
    <property type="component" value="Chromosome 19rd"/>
</dbReference>
<evidence type="ECO:0000256" key="4">
    <source>
        <dbReference type="ARBA" id="ARBA00022741"/>
    </source>
</evidence>
<dbReference type="Pfam" id="PF18052">
    <property type="entry name" value="Rx_N"/>
    <property type="match status" value="1"/>
</dbReference>
<dbReference type="InterPro" id="IPR027417">
    <property type="entry name" value="P-loop_NTPase"/>
</dbReference>
<evidence type="ECO:0000256" key="1">
    <source>
        <dbReference type="ARBA" id="ARBA00008894"/>
    </source>
</evidence>
<comment type="similarity">
    <text evidence="1">Belongs to the disease resistance NB-LRR family.</text>
</comment>
<dbReference type="PANTHER" id="PTHR33377:SF94">
    <property type="entry name" value="OS01G0582300 PROTEIN"/>
    <property type="match status" value="1"/>
</dbReference>
<keyword evidence="5" id="KW-0611">Plant defense</keyword>
<evidence type="ECO:0000313" key="7">
    <source>
        <dbReference type="EMBL" id="CAL4964398.1"/>
    </source>
</evidence>
<dbReference type="AlphaFoldDB" id="A0ABC8ZRC6"/>
<proteinExistence type="inferred from homology"/>
<organism evidence="7 8">
    <name type="scientific">Urochloa decumbens</name>
    <dbReference type="NCBI Taxonomy" id="240449"/>
    <lineage>
        <taxon>Eukaryota</taxon>
        <taxon>Viridiplantae</taxon>
        <taxon>Streptophyta</taxon>
        <taxon>Embryophyta</taxon>
        <taxon>Tracheophyta</taxon>
        <taxon>Spermatophyta</taxon>
        <taxon>Magnoliopsida</taxon>
        <taxon>Liliopsida</taxon>
        <taxon>Poales</taxon>
        <taxon>Poaceae</taxon>
        <taxon>PACMAD clade</taxon>
        <taxon>Panicoideae</taxon>
        <taxon>Panicodae</taxon>
        <taxon>Paniceae</taxon>
        <taxon>Melinidinae</taxon>
        <taxon>Urochloa</taxon>
    </lineage>
</organism>
<keyword evidence="4" id="KW-0547">Nucleotide-binding</keyword>
<keyword evidence="2" id="KW-0433">Leucine-rich repeat</keyword>
<dbReference type="InterPro" id="IPR041118">
    <property type="entry name" value="Rx_N"/>
</dbReference>
<evidence type="ECO:0000259" key="6">
    <source>
        <dbReference type="Pfam" id="PF18052"/>
    </source>
</evidence>
<evidence type="ECO:0000256" key="2">
    <source>
        <dbReference type="ARBA" id="ARBA00022614"/>
    </source>
</evidence>
<evidence type="ECO:0000313" key="8">
    <source>
        <dbReference type="Proteomes" id="UP001497457"/>
    </source>
</evidence>
<accession>A0ABC8ZRC6</accession>
<reference evidence="8" key="1">
    <citation type="submission" date="2024-06" db="EMBL/GenBank/DDBJ databases">
        <authorList>
            <person name="Ryan C."/>
        </authorList>
    </citation>
    <scope>NUCLEOTIDE SEQUENCE [LARGE SCALE GENOMIC DNA]</scope>
</reference>
<evidence type="ECO:0000256" key="3">
    <source>
        <dbReference type="ARBA" id="ARBA00022737"/>
    </source>
</evidence>
<gene>
    <name evidence="7" type="ORF">URODEC1_LOCUS46654</name>
</gene>
<feature type="domain" description="Disease resistance N-terminal" evidence="6">
    <location>
        <begin position="8"/>
        <end position="86"/>
    </location>
</feature>
<keyword evidence="3" id="KW-0677">Repeat</keyword>
<name>A0ABC8ZRC6_9POAL</name>